<evidence type="ECO:0000256" key="2">
    <source>
        <dbReference type="ARBA" id="ARBA00022801"/>
    </source>
</evidence>
<name>A0A858B4X7_COLAA</name>
<dbReference type="SUPFAM" id="SSF53474">
    <property type="entry name" value="alpha/beta-Hydrolases"/>
    <property type="match status" value="1"/>
</dbReference>
<dbReference type="EMBL" id="CP048433">
    <property type="protein sequence ID" value="QIA34433.1"/>
    <property type="molecule type" value="Genomic_DNA"/>
</dbReference>
<evidence type="ECO:0000256" key="1">
    <source>
        <dbReference type="ARBA" id="ARBA00008891"/>
    </source>
</evidence>
<dbReference type="PANTHER" id="PTHR31321">
    <property type="entry name" value="ACYL-COA THIOESTER HYDROLASE YBHC-RELATED"/>
    <property type="match status" value="1"/>
</dbReference>
<evidence type="ECO:0000259" key="5">
    <source>
        <dbReference type="Pfam" id="PF01095"/>
    </source>
</evidence>
<dbReference type="RefSeq" id="WP_172544909.1">
    <property type="nucleotide sequence ID" value="NZ_CP048433.1"/>
</dbReference>
<sequence length="729" mass="80201">MSESIYTLRVSRAAAGAYPTISDALAAADQLYPDAEQPVMIRVDPGEYCERVEIHRSHVTIEGETADSVRIVGSLGAKMPSEDGSGVDGTLGTFRTYTVLVDADDVRLENLTIENDAGDGREVGQAIALYADGDRLVVDACCIKGHQDTLFLGPLPPHEAKPGGFIGPKQYAPRRVGRQYFRRCRIEGDVDFIFGGARAYFEGCEIRSLNRDMDVNGYVTAVSTPEGEPHGFVFHGCSFTAPDGVAPDSVYLGRPWREWAQTVLIDCWLGRHIKREGWWDWNKPAAHNCVQYAGAILHGPAGDTTGWVPWANELDVMAAAGYAREQVLAGVDGWDPEGGDGDAVETAELSANGRTVHIETYCEDEPALRARLKREGRSAAFTGKTPADFETWKIATRTRLYDVLGLSLMDRVPIEIRELSRVRVAGGIVRTHAMLQVERDVWMPFYLLEPSHPKLDERGLKRCYICPHGHQGAGAASVAGVAGVPAVDDAVRKFNYDYGLRLARMSYVTVCPDARGWGYRRDWKGQGDDENSYLRGTCLNQARMAEPLGLTVAGLNVWDNMRLIDYLEARGDIAMDDLGCFGFSGGGYMTLYLAALDPRVRKAFVSGYLYGVDDSLLHLNGNCSCNYTPGLWRLLDMGDIASLIAPHPLLVQSCEEDHLNGSRGLKNVDEQLEIVRDAYKLLGRRDGLRHEVCPGEHHLGVTYLAEDIEWLDSHVAECAPVHSPSACCE</sequence>
<keyword evidence="2" id="KW-0378">Hydrolase</keyword>
<keyword evidence="3" id="KW-0063">Aspartyl esterase</keyword>
<dbReference type="PROSITE" id="PS00503">
    <property type="entry name" value="PECTINESTERASE_2"/>
    <property type="match status" value="1"/>
</dbReference>
<evidence type="ECO:0000256" key="4">
    <source>
        <dbReference type="PROSITE-ProRule" id="PRU10040"/>
    </source>
</evidence>
<dbReference type="Pfam" id="PF01095">
    <property type="entry name" value="Pectinesterase"/>
    <property type="match status" value="2"/>
</dbReference>
<proteinExistence type="inferred from homology"/>
<dbReference type="InterPro" id="IPR000070">
    <property type="entry name" value="Pectinesterase_cat"/>
</dbReference>
<feature type="active site" evidence="4">
    <location>
        <position position="191"/>
    </location>
</feature>
<dbReference type="AlphaFoldDB" id="A0A858B4X7"/>
<dbReference type="PANTHER" id="PTHR31321:SF57">
    <property type="entry name" value="PECTINESTERASE 53-RELATED"/>
    <property type="match status" value="1"/>
</dbReference>
<dbReference type="Gene3D" id="2.160.20.10">
    <property type="entry name" value="Single-stranded right-handed beta-helix, Pectin lyase-like"/>
    <property type="match status" value="1"/>
</dbReference>
<protein>
    <recommendedName>
        <fullName evidence="5">Pectinesterase catalytic domain-containing protein</fullName>
    </recommendedName>
</protein>
<evidence type="ECO:0000256" key="3">
    <source>
        <dbReference type="ARBA" id="ARBA00023085"/>
    </source>
</evidence>
<dbReference type="GO" id="GO:0030599">
    <property type="term" value="F:pectinesterase activity"/>
    <property type="evidence" value="ECO:0007669"/>
    <property type="project" value="InterPro"/>
</dbReference>
<gene>
    <name evidence="6" type="ORF">GXM19_09525</name>
</gene>
<feature type="domain" description="Pectinesterase catalytic" evidence="5">
    <location>
        <begin position="10"/>
        <end position="151"/>
    </location>
</feature>
<dbReference type="GO" id="GO:0009279">
    <property type="term" value="C:cell outer membrane"/>
    <property type="evidence" value="ECO:0007669"/>
    <property type="project" value="TreeGrafter"/>
</dbReference>
<dbReference type="GeneID" id="92850661"/>
<dbReference type="SUPFAM" id="SSF51126">
    <property type="entry name" value="Pectin lyase-like"/>
    <property type="match status" value="1"/>
</dbReference>
<dbReference type="InterPro" id="IPR012334">
    <property type="entry name" value="Pectin_lyas_fold"/>
</dbReference>
<organism evidence="6 7">
    <name type="scientific">Collinsella aerofaciens (strain ATCC 25986 / DSM 3979 / JCM 10188 / KCTC 3647 / NCTC 11838 / VPI 1003)</name>
    <dbReference type="NCBI Taxonomy" id="411903"/>
    <lineage>
        <taxon>Bacteria</taxon>
        <taxon>Bacillati</taxon>
        <taxon>Actinomycetota</taxon>
        <taxon>Coriobacteriia</taxon>
        <taxon>Coriobacteriales</taxon>
        <taxon>Coriobacteriaceae</taxon>
        <taxon>Collinsella</taxon>
    </lineage>
</organism>
<evidence type="ECO:0000313" key="7">
    <source>
        <dbReference type="Proteomes" id="UP000464211"/>
    </source>
</evidence>
<dbReference type="GO" id="GO:0042545">
    <property type="term" value="P:cell wall modification"/>
    <property type="evidence" value="ECO:0007669"/>
    <property type="project" value="InterPro"/>
</dbReference>
<dbReference type="InterPro" id="IPR011050">
    <property type="entry name" value="Pectin_lyase_fold/virulence"/>
</dbReference>
<dbReference type="Proteomes" id="UP000464211">
    <property type="component" value="Chromosome"/>
</dbReference>
<dbReference type="InterPro" id="IPR029058">
    <property type="entry name" value="AB_hydrolase_fold"/>
</dbReference>
<dbReference type="Gene3D" id="3.40.50.1820">
    <property type="entry name" value="alpha/beta hydrolase"/>
    <property type="match status" value="1"/>
</dbReference>
<accession>A0A858B4X7</accession>
<reference evidence="6 7" key="1">
    <citation type="submission" date="2020-01" db="EMBL/GenBank/DDBJ databases">
        <title>Complete genome sequence of Collinsella aerofaciens JCM 10188(T).</title>
        <authorList>
            <person name="Tourlousse D.M."/>
            <person name="Sakamoto M."/>
            <person name="Miura T."/>
            <person name="Narita K."/>
            <person name="Ohashi A."/>
            <person name="Uchino Y."/>
            <person name="Yamazoe A."/>
            <person name="Kameyama K."/>
            <person name="Terauchi J."/>
            <person name="Ohkuma M."/>
            <person name="Kawasaki H."/>
            <person name="Sekiguchi Y."/>
        </authorList>
    </citation>
    <scope>NUCLEOTIDE SEQUENCE [LARGE SCALE GENOMIC DNA]</scope>
    <source>
        <strain evidence="6 7">JCM 10188</strain>
    </source>
</reference>
<comment type="similarity">
    <text evidence="1">Belongs to the pectinesterase family.</text>
</comment>
<dbReference type="InterPro" id="IPR033131">
    <property type="entry name" value="Pectinesterase_Asp_AS"/>
</dbReference>
<feature type="domain" description="Pectinesterase catalytic" evidence="5">
    <location>
        <begin position="177"/>
        <end position="312"/>
    </location>
</feature>
<evidence type="ECO:0000313" key="6">
    <source>
        <dbReference type="EMBL" id="QIA34433.1"/>
    </source>
</evidence>